<organism evidence="2 3">
    <name type="scientific">Phytophthora fragariaefolia</name>
    <dbReference type="NCBI Taxonomy" id="1490495"/>
    <lineage>
        <taxon>Eukaryota</taxon>
        <taxon>Sar</taxon>
        <taxon>Stramenopiles</taxon>
        <taxon>Oomycota</taxon>
        <taxon>Peronosporomycetes</taxon>
        <taxon>Peronosporales</taxon>
        <taxon>Peronosporaceae</taxon>
        <taxon>Phytophthora</taxon>
    </lineage>
</organism>
<evidence type="ECO:0000313" key="2">
    <source>
        <dbReference type="EMBL" id="GMF46855.1"/>
    </source>
</evidence>
<evidence type="ECO:0000313" key="3">
    <source>
        <dbReference type="Proteomes" id="UP001165121"/>
    </source>
</evidence>
<reference evidence="2" key="1">
    <citation type="submission" date="2023-04" db="EMBL/GenBank/DDBJ databases">
        <title>Phytophthora fragariaefolia NBRC 109709.</title>
        <authorList>
            <person name="Ichikawa N."/>
            <person name="Sato H."/>
            <person name="Tonouchi N."/>
        </authorList>
    </citation>
    <scope>NUCLEOTIDE SEQUENCE</scope>
    <source>
        <strain evidence="2">NBRC 109709</strain>
    </source>
</reference>
<name>A0A9W6XWA1_9STRA</name>
<proteinExistence type="predicted"/>
<dbReference type="Proteomes" id="UP001165121">
    <property type="component" value="Unassembled WGS sequence"/>
</dbReference>
<evidence type="ECO:0000256" key="1">
    <source>
        <dbReference type="SAM" id="MobiDB-lite"/>
    </source>
</evidence>
<dbReference type="EMBL" id="BSXT01002051">
    <property type="protein sequence ID" value="GMF46855.1"/>
    <property type="molecule type" value="Genomic_DNA"/>
</dbReference>
<protein>
    <submittedName>
        <fullName evidence="2">Unnamed protein product</fullName>
    </submittedName>
</protein>
<dbReference type="OrthoDB" id="117697at2759"/>
<gene>
    <name evidence="2" type="ORF">Pfra01_001742100</name>
</gene>
<dbReference type="AlphaFoldDB" id="A0A9W6XWA1"/>
<accession>A0A9W6XWA1</accession>
<keyword evidence="3" id="KW-1185">Reference proteome</keyword>
<feature type="compositionally biased region" description="Basic and acidic residues" evidence="1">
    <location>
        <begin position="128"/>
        <end position="143"/>
    </location>
</feature>
<sequence>MAKMKYKDVGTAFIIGRVCRCIQKSKKASLLFHIRCLDSQFQSHGENVYVALVQKGHYNNNQLNRESSQVGWRSLCQQTDADDIVIDGDADDLVEEYVQYEPNELFPTNLREIEANHNMRFDPNAQLDEPKDLFKRGDGPPRQ</sequence>
<feature type="region of interest" description="Disordered" evidence="1">
    <location>
        <begin position="120"/>
        <end position="143"/>
    </location>
</feature>
<comment type="caution">
    <text evidence="2">The sequence shown here is derived from an EMBL/GenBank/DDBJ whole genome shotgun (WGS) entry which is preliminary data.</text>
</comment>